<evidence type="ECO:0000256" key="3">
    <source>
        <dbReference type="ARBA" id="ARBA00022448"/>
    </source>
</evidence>
<keyword evidence="6 15" id="KW-0812">Transmembrane</keyword>
<keyword evidence="20" id="KW-1185">Reference proteome</keyword>
<dbReference type="AlphaFoldDB" id="A0A4Q0PFE9"/>
<evidence type="ECO:0000259" key="18">
    <source>
        <dbReference type="Pfam" id="PF22461"/>
    </source>
</evidence>
<keyword evidence="7 16" id="KW-0732">Signal</keyword>
<protein>
    <submittedName>
        <fullName evidence="19">Polysaccharide export outer membrane protein</fullName>
    </submittedName>
</protein>
<dbReference type="InterPro" id="IPR049712">
    <property type="entry name" value="Poly_export"/>
</dbReference>
<evidence type="ECO:0000256" key="1">
    <source>
        <dbReference type="ARBA" id="ARBA00004571"/>
    </source>
</evidence>
<dbReference type="EMBL" id="QOVK01000002">
    <property type="protein sequence ID" value="RXG25615.1"/>
    <property type="molecule type" value="Genomic_DNA"/>
</dbReference>
<evidence type="ECO:0000256" key="10">
    <source>
        <dbReference type="ARBA" id="ARBA00023114"/>
    </source>
</evidence>
<dbReference type="PANTHER" id="PTHR33619">
    <property type="entry name" value="POLYSACCHARIDE EXPORT PROTEIN GFCE-RELATED"/>
    <property type="match status" value="1"/>
</dbReference>
<feature type="domain" description="SLBB" evidence="18">
    <location>
        <begin position="136"/>
        <end position="214"/>
    </location>
</feature>
<evidence type="ECO:0000256" key="12">
    <source>
        <dbReference type="ARBA" id="ARBA00023139"/>
    </source>
</evidence>
<comment type="caution">
    <text evidence="19">The sequence shown here is derived from an EMBL/GenBank/DDBJ whole genome shotgun (WGS) entry which is preliminary data.</text>
</comment>
<evidence type="ECO:0000256" key="2">
    <source>
        <dbReference type="ARBA" id="ARBA00009450"/>
    </source>
</evidence>
<dbReference type="GO" id="GO:0009279">
    <property type="term" value="C:cell outer membrane"/>
    <property type="evidence" value="ECO:0007669"/>
    <property type="project" value="UniProtKB-SubCell"/>
</dbReference>
<accession>A0A4Q0PFE9</accession>
<keyword evidence="3" id="KW-0813">Transport</keyword>
<keyword evidence="11 15" id="KW-0472">Membrane</keyword>
<evidence type="ECO:0000256" key="16">
    <source>
        <dbReference type="SAM" id="SignalP"/>
    </source>
</evidence>
<evidence type="ECO:0000313" key="20">
    <source>
        <dbReference type="Proteomes" id="UP000289859"/>
    </source>
</evidence>
<keyword evidence="12" id="KW-0564">Palmitate</keyword>
<dbReference type="OrthoDB" id="9808948at2"/>
<dbReference type="Proteomes" id="UP000289859">
    <property type="component" value="Unassembled WGS sequence"/>
</dbReference>
<keyword evidence="14" id="KW-0449">Lipoprotein</keyword>
<evidence type="ECO:0000256" key="15">
    <source>
        <dbReference type="SAM" id="Phobius"/>
    </source>
</evidence>
<evidence type="ECO:0000256" key="6">
    <source>
        <dbReference type="ARBA" id="ARBA00022692"/>
    </source>
</evidence>
<keyword evidence="10" id="KW-0626">Porin</keyword>
<dbReference type="InterPro" id="IPR054765">
    <property type="entry name" value="SLBB_dom"/>
</dbReference>
<evidence type="ECO:0000313" key="19">
    <source>
        <dbReference type="EMBL" id="RXG25615.1"/>
    </source>
</evidence>
<keyword evidence="5" id="KW-0762">Sugar transport</keyword>
<feature type="signal peptide" evidence="16">
    <location>
        <begin position="1"/>
        <end position="19"/>
    </location>
</feature>
<evidence type="ECO:0000256" key="8">
    <source>
        <dbReference type="ARBA" id="ARBA00023047"/>
    </source>
</evidence>
<sequence length="248" mass="27665">MRMYFSILLVLLFSSCSRNLIYFSDASSQDVSKTKRSSYPAEPVLQPGDLLSIQVTSLNAEADKPFNRFYEGSNSQQDLSDNGYLIDQNGEITFPVLGTVSLGGQSKSAAQQQLTQMLKNYLSEPKVRIRYLNFRITVLGEVANPSTFTVPTESISILEALGLAGDMTVYGKRENVLLIKQSEGERKLIRLNLNNSEILDSPYFYLDSNDVVYVEPIKARKEQASTTRSTISLILSAISIATLFILYK</sequence>
<comment type="similarity">
    <text evidence="2">Belongs to the BexD/CtrA/VexA family.</text>
</comment>
<keyword evidence="4" id="KW-1134">Transmembrane beta strand</keyword>
<keyword evidence="8" id="KW-0625">Polysaccharide transport</keyword>
<dbReference type="Pfam" id="PF02563">
    <property type="entry name" value="Poly_export"/>
    <property type="match status" value="1"/>
</dbReference>
<dbReference type="PROSITE" id="PS51257">
    <property type="entry name" value="PROKAR_LIPOPROTEIN"/>
    <property type="match status" value="1"/>
</dbReference>
<evidence type="ECO:0000256" key="13">
    <source>
        <dbReference type="ARBA" id="ARBA00023237"/>
    </source>
</evidence>
<evidence type="ECO:0000256" key="11">
    <source>
        <dbReference type="ARBA" id="ARBA00023136"/>
    </source>
</evidence>
<dbReference type="GO" id="GO:0015159">
    <property type="term" value="F:polysaccharide transmembrane transporter activity"/>
    <property type="evidence" value="ECO:0007669"/>
    <property type="project" value="InterPro"/>
</dbReference>
<proteinExistence type="inferred from homology"/>
<dbReference type="Gene3D" id="3.30.1950.10">
    <property type="entry name" value="wza like domain"/>
    <property type="match status" value="1"/>
</dbReference>
<dbReference type="InterPro" id="IPR003715">
    <property type="entry name" value="Poly_export_N"/>
</dbReference>
<dbReference type="GO" id="GO:0006811">
    <property type="term" value="P:monoatomic ion transport"/>
    <property type="evidence" value="ECO:0007669"/>
    <property type="project" value="UniProtKB-KW"/>
</dbReference>
<evidence type="ECO:0000256" key="7">
    <source>
        <dbReference type="ARBA" id="ARBA00022729"/>
    </source>
</evidence>
<feature type="domain" description="Polysaccharide export protein N-terminal" evidence="17">
    <location>
        <begin position="41"/>
        <end position="130"/>
    </location>
</feature>
<feature type="chain" id="PRO_5020289477" evidence="16">
    <location>
        <begin position="20"/>
        <end position="248"/>
    </location>
</feature>
<dbReference type="GO" id="GO:0015288">
    <property type="term" value="F:porin activity"/>
    <property type="evidence" value="ECO:0007669"/>
    <property type="project" value="UniProtKB-KW"/>
</dbReference>
<evidence type="ECO:0000256" key="9">
    <source>
        <dbReference type="ARBA" id="ARBA00023065"/>
    </source>
</evidence>
<feature type="transmembrane region" description="Helical" evidence="15">
    <location>
        <begin position="230"/>
        <end position="247"/>
    </location>
</feature>
<comment type="subcellular location">
    <subcellularLocation>
        <location evidence="1">Cell outer membrane</location>
        <topology evidence="1">Multi-pass membrane protein</topology>
    </subcellularLocation>
</comment>
<reference evidence="19 20" key="1">
    <citation type="submission" date="2018-07" db="EMBL/GenBank/DDBJ databases">
        <title>Leeuwenhoekiella genomics.</title>
        <authorList>
            <person name="Tahon G."/>
            <person name="Willems A."/>
        </authorList>
    </citation>
    <scope>NUCLEOTIDE SEQUENCE [LARGE SCALE GENOMIC DNA]</scope>
    <source>
        <strain evidence="19 20">LMG 29608</strain>
    </source>
</reference>
<keyword evidence="15" id="KW-1133">Transmembrane helix</keyword>
<keyword evidence="9" id="KW-0406">Ion transport</keyword>
<evidence type="ECO:0000259" key="17">
    <source>
        <dbReference type="Pfam" id="PF02563"/>
    </source>
</evidence>
<evidence type="ECO:0000256" key="5">
    <source>
        <dbReference type="ARBA" id="ARBA00022597"/>
    </source>
</evidence>
<dbReference type="Pfam" id="PF22461">
    <property type="entry name" value="SLBB_2"/>
    <property type="match status" value="1"/>
</dbReference>
<dbReference type="GO" id="GO:0046930">
    <property type="term" value="C:pore complex"/>
    <property type="evidence" value="ECO:0007669"/>
    <property type="project" value="UniProtKB-KW"/>
</dbReference>
<keyword evidence="13" id="KW-0998">Cell outer membrane</keyword>
<evidence type="ECO:0000256" key="14">
    <source>
        <dbReference type="ARBA" id="ARBA00023288"/>
    </source>
</evidence>
<dbReference type="PANTHER" id="PTHR33619:SF3">
    <property type="entry name" value="POLYSACCHARIDE EXPORT PROTEIN GFCE-RELATED"/>
    <property type="match status" value="1"/>
</dbReference>
<gene>
    <name evidence="19" type="ORF">DSM02_781</name>
</gene>
<name>A0A4Q0PFE9_9FLAO</name>
<organism evidence="19 20">
    <name type="scientific">Leeuwenhoekiella polynyae</name>
    <dbReference type="NCBI Taxonomy" id="1550906"/>
    <lineage>
        <taxon>Bacteria</taxon>
        <taxon>Pseudomonadati</taxon>
        <taxon>Bacteroidota</taxon>
        <taxon>Flavobacteriia</taxon>
        <taxon>Flavobacteriales</taxon>
        <taxon>Flavobacteriaceae</taxon>
        <taxon>Leeuwenhoekiella</taxon>
    </lineage>
</organism>
<evidence type="ECO:0000256" key="4">
    <source>
        <dbReference type="ARBA" id="ARBA00022452"/>
    </source>
</evidence>